<feature type="binding site" evidence="11">
    <location>
        <begin position="159"/>
        <end position="161"/>
    </location>
    <ligand>
        <name>NADP(+)</name>
        <dbReference type="ChEBI" id="CHEBI:58349"/>
    </ligand>
</feature>
<evidence type="ECO:0000256" key="8">
    <source>
        <dbReference type="ARBA" id="ARBA00023102"/>
    </source>
</evidence>
<keyword evidence="6 11" id="KW-0521">NADP</keyword>
<dbReference type="CDD" id="cd01080">
    <property type="entry name" value="NAD_bind_m-THF_DH_Cyclohyd"/>
    <property type="match status" value="1"/>
</dbReference>
<keyword evidence="7 11" id="KW-0560">Oxidoreductase</keyword>
<dbReference type="EC" id="3.5.4.9" evidence="11"/>
<dbReference type="InterPro" id="IPR000672">
    <property type="entry name" value="THF_DH/CycHdrlase"/>
</dbReference>
<comment type="similarity">
    <text evidence="11">Belongs to the tetrahydrofolate dehydrogenase/cyclohydrolase family.</text>
</comment>
<evidence type="ECO:0000256" key="2">
    <source>
        <dbReference type="ARBA" id="ARBA00022563"/>
    </source>
</evidence>
<feature type="binding site" evidence="11">
    <location>
        <position position="225"/>
    </location>
    <ligand>
        <name>NADP(+)</name>
        <dbReference type="ChEBI" id="CHEBI:58349"/>
    </ligand>
</feature>
<dbReference type="InterPro" id="IPR036291">
    <property type="entry name" value="NAD(P)-bd_dom_sf"/>
</dbReference>
<dbReference type="PANTHER" id="PTHR48099">
    <property type="entry name" value="C-1-TETRAHYDROFOLATE SYNTHASE, CYTOPLASMIC-RELATED"/>
    <property type="match status" value="1"/>
</dbReference>
<evidence type="ECO:0000256" key="1">
    <source>
        <dbReference type="ARBA" id="ARBA00004777"/>
    </source>
</evidence>
<keyword evidence="15" id="KW-1185">Reference proteome</keyword>
<dbReference type="EC" id="1.5.1.5" evidence="11"/>
<keyword evidence="10 11" id="KW-0511">Multifunctional enzyme</keyword>
<comment type="caution">
    <text evidence="14">The sequence shown here is derived from an EMBL/GenBank/DDBJ whole genome shotgun (WGS) entry which is preliminary data.</text>
</comment>
<dbReference type="Gene3D" id="3.40.50.10860">
    <property type="entry name" value="Leucine Dehydrogenase, chain A, domain 1"/>
    <property type="match status" value="1"/>
</dbReference>
<dbReference type="Pfam" id="PF00763">
    <property type="entry name" value="THF_DHG_CYH"/>
    <property type="match status" value="1"/>
</dbReference>
<dbReference type="InterPro" id="IPR020630">
    <property type="entry name" value="THF_DH/CycHdrlase_cat_dom"/>
</dbReference>
<gene>
    <name evidence="11" type="primary">folD</name>
    <name evidence="14" type="ORF">KHM83_02235</name>
</gene>
<evidence type="ECO:0000256" key="11">
    <source>
        <dbReference type="HAMAP-Rule" id="MF_01576"/>
    </source>
</evidence>
<keyword evidence="3 11" id="KW-0028">Amino-acid biosynthesis</keyword>
<dbReference type="SUPFAM" id="SSF51735">
    <property type="entry name" value="NAD(P)-binding Rossmann-fold domains"/>
    <property type="match status" value="1"/>
</dbReference>
<evidence type="ECO:0000256" key="4">
    <source>
        <dbReference type="ARBA" id="ARBA00022755"/>
    </source>
</evidence>
<name>A0ABS5PK69_9FIRM</name>
<evidence type="ECO:0000256" key="10">
    <source>
        <dbReference type="ARBA" id="ARBA00023268"/>
    </source>
</evidence>
<dbReference type="PRINTS" id="PR00085">
    <property type="entry name" value="THFDHDRGNASE"/>
</dbReference>
<dbReference type="EMBL" id="JAHBCL010000003">
    <property type="protein sequence ID" value="MBS7525493.1"/>
    <property type="molecule type" value="Genomic_DNA"/>
</dbReference>
<reference evidence="14 15" key="1">
    <citation type="submission" date="2021-05" db="EMBL/GenBank/DDBJ databases">
        <title>Fusibacter ferrireducens sp. nov., an anaerobic, sulfur- and Fe-reducing bacterium isolated from the mangrove sediment.</title>
        <authorList>
            <person name="Qiu D."/>
        </authorList>
    </citation>
    <scope>NUCLEOTIDE SEQUENCE [LARGE SCALE GENOMIC DNA]</scope>
    <source>
        <strain evidence="14 15">DSM 12116</strain>
    </source>
</reference>
<dbReference type="InterPro" id="IPR020631">
    <property type="entry name" value="THF_DH/CycHdrlase_NAD-bd_dom"/>
</dbReference>
<dbReference type="Pfam" id="PF02882">
    <property type="entry name" value="THF_DHG_CYH_C"/>
    <property type="match status" value="1"/>
</dbReference>
<keyword evidence="2 11" id="KW-0554">One-carbon metabolism</keyword>
<protein>
    <recommendedName>
        <fullName evidence="11">Bifunctional protein FolD</fullName>
    </recommendedName>
    <domain>
        <recommendedName>
            <fullName evidence="11">Methylenetetrahydrofolate dehydrogenase</fullName>
            <ecNumber evidence="11">1.5.1.5</ecNumber>
        </recommendedName>
    </domain>
    <domain>
        <recommendedName>
            <fullName evidence="11">Methenyltetrahydrofolate cyclohydrolase</fullName>
            <ecNumber evidence="11">3.5.4.9</ecNumber>
        </recommendedName>
    </domain>
</protein>
<proteinExistence type="inferred from homology"/>
<evidence type="ECO:0000256" key="9">
    <source>
        <dbReference type="ARBA" id="ARBA00023167"/>
    </source>
</evidence>
<dbReference type="PANTHER" id="PTHR48099:SF5">
    <property type="entry name" value="C-1-TETRAHYDROFOLATE SYNTHASE, CYTOPLASMIC"/>
    <property type="match status" value="1"/>
</dbReference>
<evidence type="ECO:0000256" key="3">
    <source>
        <dbReference type="ARBA" id="ARBA00022605"/>
    </source>
</evidence>
<keyword evidence="8 11" id="KW-0368">Histidine biosynthesis</keyword>
<keyword evidence="9 11" id="KW-0486">Methionine biosynthesis</keyword>
<dbReference type="InterPro" id="IPR046346">
    <property type="entry name" value="Aminoacid_DH-like_N_sf"/>
</dbReference>
<dbReference type="RefSeq" id="WP_213235283.1">
    <property type="nucleotide sequence ID" value="NZ_JAHBCL010000003.1"/>
</dbReference>
<feature type="domain" description="Tetrahydrofolate dehydrogenase/cyclohydrolase catalytic" evidence="12">
    <location>
        <begin position="3"/>
        <end position="114"/>
    </location>
</feature>
<sequence>MIIDGKQIANALKQEIRERVQAMAVKPKVSAIILGEHPSSLSYLKMLEKTCKAVAFDYEIVSLPLETTLESLLKVIDEKNNETQIKGILVQLPLPAHIDASKVLDAIVPEKDLDGFHPLNAGHLFKGERGIRPCTPSAVMHILAKTGIDLKGKDVVVIGRSNIVGKPLSMMLLEQNATVTMCHSKTKALASHTKRADIVVVAVGVPNFLTKDMVTEASIVIDVGTNMLNGKLVGDADFEALKDYVNMITPVPGGVGPVTNAVLLNNALMNG</sequence>
<feature type="domain" description="Tetrahydrofolate dehydrogenase/cyclohydrolase NAD(P)-binding" evidence="13">
    <location>
        <begin position="133"/>
        <end position="268"/>
    </location>
</feature>
<dbReference type="SUPFAM" id="SSF53223">
    <property type="entry name" value="Aminoacid dehydrogenase-like, N-terminal domain"/>
    <property type="match status" value="1"/>
</dbReference>
<comment type="subunit">
    <text evidence="11">Homodimer.</text>
</comment>
<comment type="pathway">
    <text evidence="1 11">One-carbon metabolism; tetrahydrofolate interconversion.</text>
</comment>
<organism evidence="14 15">
    <name type="scientific">Fusibacter paucivorans</name>
    <dbReference type="NCBI Taxonomy" id="76009"/>
    <lineage>
        <taxon>Bacteria</taxon>
        <taxon>Bacillati</taxon>
        <taxon>Bacillota</taxon>
        <taxon>Clostridia</taxon>
        <taxon>Eubacteriales</taxon>
        <taxon>Eubacteriales Family XII. Incertae Sedis</taxon>
        <taxon>Fusibacter</taxon>
    </lineage>
</organism>
<dbReference type="Proteomes" id="UP000746471">
    <property type="component" value="Unassembled WGS sequence"/>
</dbReference>
<evidence type="ECO:0000256" key="5">
    <source>
        <dbReference type="ARBA" id="ARBA00022801"/>
    </source>
</evidence>
<evidence type="ECO:0000259" key="13">
    <source>
        <dbReference type="Pfam" id="PF02882"/>
    </source>
</evidence>
<accession>A0ABS5PK69</accession>
<dbReference type="HAMAP" id="MF_01576">
    <property type="entry name" value="THF_DHG_CYH"/>
    <property type="match status" value="1"/>
</dbReference>
<evidence type="ECO:0000313" key="14">
    <source>
        <dbReference type="EMBL" id="MBS7525493.1"/>
    </source>
</evidence>
<evidence type="ECO:0000313" key="15">
    <source>
        <dbReference type="Proteomes" id="UP000746471"/>
    </source>
</evidence>
<comment type="function">
    <text evidence="11">Catalyzes the oxidation of 5,10-methylenetetrahydrofolate to 5,10-methenyltetrahydrofolate and then the hydrolysis of 5,10-methenyltetrahydrofolate to 10-formyltetrahydrofolate.</text>
</comment>
<keyword evidence="4 11" id="KW-0658">Purine biosynthesis</keyword>
<comment type="catalytic activity">
    <reaction evidence="11">
        <text>(6R)-5,10-methenyltetrahydrofolate + H2O = (6R)-10-formyltetrahydrofolate + H(+)</text>
        <dbReference type="Rhea" id="RHEA:23700"/>
        <dbReference type="ChEBI" id="CHEBI:15377"/>
        <dbReference type="ChEBI" id="CHEBI:15378"/>
        <dbReference type="ChEBI" id="CHEBI:57455"/>
        <dbReference type="ChEBI" id="CHEBI:195366"/>
        <dbReference type="EC" id="3.5.4.9"/>
    </reaction>
</comment>
<comment type="catalytic activity">
    <reaction evidence="11">
        <text>(6R)-5,10-methylene-5,6,7,8-tetrahydrofolate + NADP(+) = (6R)-5,10-methenyltetrahydrofolate + NADPH</text>
        <dbReference type="Rhea" id="RHEA:22812"/>
        <dbReference type="ChEBI" id="CHEBI:15636"/>
        <dbReference type="ChEBI" id="CHEBI:57455"/>
        <dbReference type="ChEBI" id="CHEBI:57783"/>
        <dbReference type="ChEBI" id="CHEBI:58349"/>
        <dbReference type="EC" id="1.5.1.5"/>
    </reaction>
</comment>
<evidence type="ECO:0000259" key="12">
    <source>
        <dbReference type="Pfam" id="PF00763"/>
    </source>
</evidence>
<keyword evidence="5 11" id="KW-0378">Hydrolase</keyword>
<comment type="caution">
    <text evidence="11">Lacks conserved residue(s) required for the propagation of feature annotation.</text>
</comment>
<dbReference type="Gene3D" id="3.40.50.720">
    <property type="entry name" value="NAD(P)-binding Rossmann-like Domain"/>
    <property type="match status" value="1"/>
</dbReference>
<evidence type="ECO:0000256" key="7">
    <source>
        <dbReference type="ARBA" id="ARBA00023002"/>
    </source>
</evidence>
<evidence type="ECO:0000256" key="6">
    <source>
        <dbReference type="ARBA" id="ARBA00022857"/>
    </source>
</evidence>